<dbReference type="GO" id="GO:0043531">
    <property type="term" value="F:ADP binding"/>
    <property type="evidence" value="ECO:0007669"/>
    <property type="project" value="InterPro"/>
</dbReference>
<comment type="similarity">
    <text evidence="1">Belongs to the disease resistance NB-LRR family.</text>
</comment>
<evidence type="ECO:0000256" key="5">
    <source>
        <dbReference type="ARBA" id="ARBA00022821"/>
    </source>
</evidence>
<evidence type="ECO:0000313" key="8">
    <source>
        <dbReference type="EMBL" id="GJN24683.1"/>
    </source>
</evidence>
<evidence type="ECO:0000259" key="6">
    <source>
        <dbReference type="Pfam" id="PF00931"/>
    </source>
</evidence>
<reference evidence="8" key="2">
    <citation type="submission" date="2021-12" db="EMBL/GenBank/DDBJ databases">
        <title>Resequencing data analysis of finger millet.</title>
        <authorList>
            <person name="Hatakeyama M."/>
            <person name="Aluri S."/>
            <person name="Balachadran M.T."/>
            <person name="Sivarajan S.R."/>
            <person name="Poveda L."/>
            <person name="Shimizu-Inatsugi R."/>
            <person name="Schlapbach R."/>
            <person name="Sreeman S.M."/>
            <person name="Shimizu K.K."/>
        </authorList>
    </citation>
    <scope>NUCLEOTIDE SEQUENCE</scope>
</reference>
<dbReference type="Pfam" id="PF18052">
    <property type="entry name" value="Rx_N"/>
    <property type="match status" value="1"/>
</dbReference>
<keyword evidence="9" id="KW-1185">Reference proteome</keyword>
<keyword evidence="5" id="KW-0611">Plant defense</keyword>
<evidence type="ECO:0000256" key="2">
    <source>
        <dbReference type="ARBA" id="ARBA00022614"/>
    </source>
</evidence>
<dbReference type="Proteomes" id="UP001054889">
    <property type="component" value="Unassembled WGS sequence"/>
</dbReference>
<keyword evidence="2" id="KW-0433">Leucine-rich repeat</keyword>
<evidence type="ECO:0000259" key="7">
    <source>
        <dbReference type="Pfam" id="PF18052"/>
    </source>
</evidence>
<keyword evidence="4" id="KW-0547">Nucleotide-binding</keyword>
<name>A0AAV5EQI8_ELECO</name>
<feature type="domain" description="NB-ARC" evidence="6">
    <location>
        <begin position="181"/>
        <end position="294"/>
    </location>
</feature>
<dbReference type="InterPro" id="IPR002182">
    <property type="entry name" value="NB-ARC"/>
</dbReference>
<dbReference type="AlphaFoldDB" id="A0AAV5EQI8"/>
<evidence type="ECO:0000313" key="9">
    <source>
        <dbReference type="Proteomes" id="UP001054889"/>
    </source>
</evidence>
<gene>
    <name evidence="8" type="primary">gb12438</name>
    <name evidence="8" type="ORF">PR202_gb12438</name>
</gene>
<protein>
    <submittedName>
        <fullName evidence="8">Uncharacterized protein</fullName>
    </submittedName>
</protein>
<dbReference type="Gene3D" id="3.40.50.300">
    <property type="entry name" value="P-loop containing nucleotide triphosphate hydrolases"/>
    <property type="match status" value="1"/>
</dbReference>
<dbReference type="SUPFAM" id="SSF52540">
    <property type="entry name" value="P-loop containing nucleoside triphosphate hydrolases"/>
    <property type="match status" value="1"/>
</dbReference>
<dbReference type="InterPro" id="IPR027417">
    <property type="entry name" value="P-loop_NTPase"/>
</dbReference>
<keyword evidence="3" id="KW-0677">Repeat</keyword>
<accession>A0AAV5EQI8</accession>
<comment type="caution">
    <text evidence="8">The sequence shown here is derived from an EMBL/GenBank/DDBJ whole genome shotgun (WGS) entry which is preliminary data.</text>
</comment>
<dbReference type="CDD" id="cd14798">
    <property type="entry name" value="RX-CC_like"/>
    <property type="match status" value="1"/>
</dbReference>
<dbReference type="PANTHER" id="PTHR19338">
    <property type="entry name" value="TRANSLOCASE OF INNER MITOCHONDRIAL MEMBRANE 13 HOMOLOG"/>
    <property type="match status" value="1"/>
</dbReference>
<dbReference type="Pfam" id="PF00931">
    <property type="entry name" value="NB-ARC"/>
    <property type="match status" value="1"/>
</dbReference>
<evidence type="ECO:0000256" key="3">
    <source>
        <dbReference type="ARBA" id="ARBA00022737"/>
    </source>
</evidence>
<organism evidence="8 9">
    <name type="scientific">Eleusine coracana subsp. coracana</name>
    <dbReference type="NCBI Taxonomy" id="191504"/>
    <lineage>
        <taxon>Eukaryota</taxon>
        <taxon>Viridiplantae</taxon>
        <taxon>Streptophyta</taxon>
        <taxon>Embryophyta</taxon>
        <taxon>Tracheophyta</taxon>
        <taxon>Spermatophyta</taxon>
        <taxon>Magnoliopsida</taxon>
        <taxon>Liliopsida</taxon>
        <taxon>Poales</taxon>
        <taxon>Poaceae</taxon>
        <taxon>PACMAD clade</taxon>
        <taxon>Chloridoideae</taxon>
        <taxon>Cynodonteae</taxon>
        <taxon>Eleusininae</taxon>
        <taxon>Eleusine</taxon>
    </lineage>
</organism>
<dbReference type="GO" id="GO:0006952">
    <property type="term" value="P:defense response"/>
    <property type="evidence" value="ECO:0007669"/>
    <property type="project" value="UniProtKB-KW"/>
</dbReference>
<evidence type="ECO:0000256" key="4">
    <source>
        <dbReference type="ARBA" id="ARBA00022741"/>
    </source>
</evidence>
<dbReference type="InterPro" id="IPR038005">
    <property type="entry name" value="RX-like_CC"/>
</dbReference>
<dbReference type="InterPro" id="IPR041118">
    <property type="entry name" value="Rx_N"/>
</dbReference>
<dbReference type="EMBL" id="BQKI01000077">
    <property type="protein sequence ID" value="GJN24683.1"/>
    <property type="molecule type" value="Genomic_DNA"/>
</dbReference>
<proteinExistence type="inferred from homology"/>
<reference evidence="8" key="1">
    <citation type="journal article" date="2018" name="DNA Res.">
        <title>Multiple hybrid de novo genome assembly of finger millet, an orphan allotetraploid crop.</title>
        <authorList>
            <person name="Hatakeyama M."/>
            <person name="Aluri S."/>
            <person name="Balachadran M.T."/>
            <person name="Sivarajan S.R."/>
            <person name="Patrignani A."/>
            <person name="Gruter S."/>
            <person name="Poveda L."/>
            <person name="Shimizu-Inatsugi R."/>
            <person name="Baeten J."/>
            <person name="Francoijs K.J."/>
            <person name="Nataraja K.N."/>
            <person name="Reddy Y.A.N."/>
            <person name="Phadnis S."/>
            <person name="Ravikumar R.L."/>
            <person name="Schlapbach R."/>
            <person name="Sreeman S.M."/>
            <person name="Shimizu K.K."/>
        </authorList>
    </citation>
    <scope>NUCLEOTIDE SEQUENCE</scope>
</reference>
<sequence>MEGAAQTLVKNAGKLLATEYRQLSGVGGEVVELRDDLDTMDALLRMQSEADEGAVDHFVRVWMKQLREVAYDAEDCIDLYLLRIKGRVSDGVFAKLKHRLRTLLPRRRLASKISSLRARAVAISERHARYGVNRDALLRRSPAASSAAPMLMASTGDGQEALSLSNSANDSSRHQVIGINDQVESLAERLKAVSAEGERHLKVCSIVGFGGVGKTTLATELCRVLKADFPYQAFVSVSQAFDPSKDLKPLLRRVLEQIVKTKAGVMEEGSLGNIDNLDSNQLAKQLEERLKDKR</sequence>
<dbReference type="PANTHER" id="PTHR19338:SF48">
    <property type="entry name" value="OS12G0166600 PROTEIN"/>
    <property type="match status" value="1"/>
</dbReference>
<feature type="domain" description="Disease resistance N-terminal" evidence="7">
    <location>
        <begin position="6"/>
        <end position="87"/>
    </location>
</feature>
<dbReference type="Gene3D" id="1.20.5.4130">
    <property type="match status" value="1"/>
</dbReference>
<evidence type="ECO:0000256" key="1">
    <source>
        <dbReference type="ARBA" id="ARBA00008894"/>
    </source>
</evidence>